<protein>
    <submittedName>
        <fullName evidence="5">Chitin deacetylase</fullName>
    </submittedName>
</protein>
<reference evidence="4 7" key="3">
    <citation type="submission" date="2019-06" db="EMBL/GenBank/DDBJ databases">
        <title>Whole genome shotgun sequence of Brevibacillus reuszeri NBRC 15719.</title>
        <authorList>
            <person name="Hosoyama A."/>
            <person name="Uohara A."/>
            <person name="Ohji S."/>
            <person name="Ichikawa N."/>
        </authorList>
    </citation>
    <scope>NUCLEOTIDE SEQUENCE [LARGE SCALE GENOMIC DNA]</scope>
    <source>
        <strain evidence="4 7">NBRC 15719</strain>
    </source>
</reference>
<dbReference type="Gene3D" id="3.20.20.370">
    <property type="entry name" value="Glycoside hydrolase/deacetylase"/>
    <property type="match status" value="2"/>
</dbReference>
<dbReference type="InterPro" id="IPR050248">
    <property type="entry name" value="Polysacc_deacetylase_ArnD"/>
</dbReference>
<dbReference type="PATRIC" id="fig|54915.3.peg.5527"/>
<organism evidence="5 6">
    <name type="scientific">Brevibacillus reuszeri</name>
    <dbReference type="NCBI Taxonomy" id="54915"/>
    <lineage>
        <taxon>Bacteria</taxon>
        <taxon>Bacillati</taxon>
        <taxon>Bacillota</taxon>
        <taxon>Bacilli</taxon>
        <taxon>Bacillales</taxon>
        <taxon>Paenibacillaceae</taxon>
        <taxon>Brevibacillus</taxon>
    </lineage>
</organism>
<gene>
    <name evidence="5" type="ORF">ADS79_01860</name>
    <name evidence="4" type="ORF">BRE01_16230</name>
</gene>
<evidence type="ECO:0000313" key="5">
    <source>
        <dbReference type="EMBL" id="KNB74461.1"/>
    </source>
</evidence>
<evidence type="ECO:0000313" key="6">
    <source>
        <dbReference type="Proteomes" id="UP000036834"/>
    </source>
</evidence>
<dbReference type="InterPro" id="IPR011330">
    <property type="entry name" value="Glyco_hydro/deAcase_b/a-brl"/>
</dbReference>
<evidence type="ECO:0000313" key="7">
    <source>
        <dbReference type="Proteomes" id="UP000319578"/>
    </source>
</evidence>
<dbReference type="Proteomes" id="UP000036834">
    <property type="component" value="Unassembled WGS sequence"/>
</dbReference>
<name>A0A0K9Z0L4_9BACL</name>
<dbReference type="RefSeq" id="WP_049736705.1">
    <property type="nucleotide sequence ID" value="NZ_BJON01000006.1"/>
</dbReference>
<dbReference type="SUPFAM" id="SSF88713">
    <property type="entry name" value="Glycoside hydrolase/deacetylase"/>
    <property type="match status" value="2"/>
</dbReference>
<sequence>MTVDKISFKKRWLTKVIGVTTAFVMLLGGIGVEGAVYAADTKTGKGAPAPSTPPAPKIVRYTGEMSKAVSMVYTAKPELALTFNGWGDEKKLNQLLTDLDTYKIKATFFLPGDKVAKQPQLAKLIVAKGHEIENNAVTGKDLANLSYEQIYQQIKESKEQIVKHMGITPKYVRTWVGTYTDDIRLAAAHNGQEAVIGYSFFLHNWQDETDEQKSKYVRRYINRGGIITLDLDENIHLPISIPLIAKGAANAGYQFVPLQTLIAHGAEKKPLTAIEGYDAAKINPDFSGAKYKAFKRVENAEKKVAITLDDWGSDETVTKILNILDKYHVKSTFFLRADGTVKNPNLARAILEAGHDVANHSYSHPINTQITTEQLQLEIVKAHQIITEAIQQKPTMYYRPPAGAVNEQVLKAIAATGYETVALFDVIPSDHDKSKTADDIVKTVLGQTKSGSIILLHMLDDISTVEALPRIIEGLQEQGYTLVKMTELVEQSE</sequence>
<dbReference type="GO" id="GO:0005975">
    <property type="term" value="P:carbohydrate metabolic process"/>
    <property type="evidence" value="ECO:0007669"/>
    <property type="project" value="InterPro"/>
</dbReference>
<keyword evidence="1" id="KW-0479">Metal-binding</keyword>
<dbReference type="EMBL" id="BJON01000006">
    <property type="protein sequence ID" value="GED67921.1"/>
    <property type="molecule type" value="Genomic_DNA"/>
</dbReference>
<dbReference type="Proteomes" id="UP000319578">
    <property type="component" value="Unassembled WGS sequence"/>
</dbReference>
<dbReference type="PANTHER" id="PTHR10587">
    <property type="entry name" value="GLYCOSYL TRANSFERASE-RELATED"/>
    <property type="match status" value="1"/>
</dbReference>
<keyword evidence="7" id="KW-1185">Reference proteome</keyword>
<feature type="domain" description="NodB homology" evidence="3">
    <location>
        <begin position="302"/>
        <end position="483"/>
    </location>
</feature>
<dbReference type="AlphaFoldDB" id="A0A0K9Z0L4"/>
<comment type="caution">
    <text evidence="5">The sequence shown here is derived from an EMBL/GenBank/DDBJ whole genome shotgun (WGS) entry which is preliminary data.</text>
</comment>
<accession>A0A0K9Z0L4</accession>
<dbReference type="PANTHER" id="PTHR10587:SF133">
    <property type="entry name" value="CHITIN DEACETYLASE 1-RELATED"/>
    <property type="match status" value="1"/>
</dbReference>
<evidence type="ECO:0000256" key="2">
    <source>
        <dbReference type="ARBA" id="ARBA00022801"/>
    </source>
</evidence>
<dbReference type="STRING" id="54915.ADS79_01860"/>
<evidence type="ECO:0000256" key="1">
    <source>
        <dbReference type="ARBA" id="ARBA00022723"/>
    </source>
</evidence>
<dbReference type="InterPro" id="IPR002509">
    <property type="entry name" value="NODB_dom"/>
</dbReference>
<evidence type="ECO:0000313" key="4">
    <source>
        <dbReference type="EMBL" id="GED67921.1"/>
    </source>
</evidence>
<reference evidence="5" key="2">
    <citation type="submission" date="2015-07" db="EMBL/GenBank/DDBJ databases">
        <title>MeaNS - Measles Nucleotide Surveillance Program.</title>
        <authorList>
            <person name="Tran T."/>
            <person name="Druce J."/>
        </authorList>
    </citation>
    <scope>NUCLEOTIDE SEQUENCE</scope>
    <source>
        <strain evidence="5">DSM 9887</strain>
    </source>
</reference>
<dbReference type="CDD" id="cd10917">
    <property type="entry name" value="CE4_NodB_like_6s_7s"/>
    <property type="match status" value="2"/>
</dbReference>
<dbReference type="GO" id="GO:0016020">
    <property type="term" value="C:membrane"/>
    <property type="evidence" value="ECO:0007669"/>
    <property type="project" value="TreeGrafter"/>
</dbReference>
<dbReference type="PROSITE" id="PS51677">
    <property type="entry name" value="NODB"/>
    <property type="match status" value="2"/>
</dbReference>
<evidence type="ECO:0000259" key="3">
    <source>
        <dbReference type="PROSITE" id="PS51677"/>
    </source>
</evidence>
<dbReference type="Pfam" id="PF01522">
    <property type="entry name" value="Polysacc_deac_1"/>
    <property type="match status" value="2"/>
</dbReference>
<reference evidence="6" key="1">
    <citation type="submission" date="2015-07" db="EMBL/GenBank/DDBJ databases">
        <title>Genome sequencing project for genomic taxonomy and phylogenomics of Bacillus-like bacteria.</title>
        <authorList>
            <person name="Liu B."/>
            <person name="Wang J."/>
            <person name="Zhu Y."/>
            <person name="Liu G."/>
            <person name="Chen Q."/>
            <person name="Chen Z."/>
            <person name="Lan J."/>
            <person name="Che J."/>
            <person name="Ge C."/>
            <person name="Shi H."/>
            <person name="Pan Z."/>
            <person name="Liu X."/>
        </authorList>
    </citation>
    <scope>NUCLEOTIDE SEQUENCE [LARGE SCALE GENOMIC DNA]</scope>
    <source>
        <strain evidence="6">DSM 9887</strain>
    </source>
</reference>
<proteinExistence type="predicted"/>
<dbReference type="EMBL" id="LGIQ01000002">
    <property type="protein sequence ID" value="KNB74461.1"/>
    <property type="molecule type" value="Genomic_DNA"/>
</dbReference>
<dbReference type="GO" id="GO:0046872">
    <property type="term" value="F:metal ion binding"/>
    <property type="evidence" value="ECO:0007669"/>
    <property type="project" value="UniProtKB-KW"/>
</dbReference>
<dbReference type="GO" id="GO:0016810">
    <property type="term" value="F:hydrolase activity, acting on carbon-nitrogen (but not peptide) bonds"/>
    <property type="evidence" value="ECO:0007669"/>
    <property type="project" value="InterPro"/>
</dbReference>
<feature type="domain" description="NodB homology" evidence="3">
    <location>
        <begin position="77"/>
        <end position="256"/>
    </location>
</feature>
<keyword evidence="2" id="KW-0378">Hydrolase</keyword>